<feature type="region of interest" description="Disordered" evidence="7">
    <location>
        <begin position="127"/>
        <end position="160"/>
    </location>
</feature>
<comment type="similarity">
    <text evidence="2">Belongs to the peptidase S26 family. IMP2 subfamily.</text>
</comment>
<organism evidence="9 10">
    <name type="scientific">Aegilops tauschii subsp. strangulata</name>
    <name type="common">Goatgrass</name>
    <dbReference type="NCBI Taxonomy" id="200361"/>
    <lineage>
        <taxon>Eukaryota</taxon>
        <taxon>Viridiplantae</taxon>
        <taxon>Streptophyta</taxon>
        <taxon>Embryophyta</taxon>
        <taxon>Tracheophyta</taxon>
        <taxon>Spermatophyta</taxon>
        <taxon>Magnoliopsida</taxon>
        <taxon>Liliopsida</taxon>
        <taxon>Poales</taxon>
        <taxon>Poaceae</taxon>
        <taxon>BOP clade</taxon>
        <taxon>Pooideae</taxon>
        <taxon>Triticodae</taxon>
        <taxon>Triticeae</taxon>
        <taxon>Triticinae</taxon>
        <taxon>Aegilops</taxon>
    </lineage>
</organism>
<keyword evidence="5" id="KW-0378">Hydrolase</keyword>
<dbReference type="Proteomes" id="UP000015105">
    <property type="component" value="Unassembled WGS sequence"/>
</dbReference>
<dbReference type="AlphaFoldDB" id="A0A452XBI2"/>
<protein>
    <recommendedName>
        <fullName evidence="3">Mitochondrial inner membrane protease subunit 2</fullName>
    </recommendedName>
</protein>
<evidence type="ECO:0000256" key="7">
    <source>
        <dbReference type="SAM" id="MobiDB-lite"/>
    </source>
</evidence>
<dbReference type="PRINTS" id="PR00727">
    <property type="entry name" value="LEADERPTASE"/>
</dbReference>
<keyword evidence="6" id="KW-0496">Mitochondrion</keyword>
<evidence type="ECO:0000256" key="4">
    <source>
        <dbReference type="ARBA" id="ARBA00022792"/>
    </source>
</evidence>
<dbReference type="PANTHER" id="PTHR46041:SF1">
    <property type="entry name" value="MITOCHONDRIAL INNER MEMBRANE PROTEASE SUBUNIT 2"/>
    <property type="match status" value="1"/>
</dbReference>
<feature type="region of interest" description="Disordered" evidence="7">
    <location>
        <begin position="1"/>
        <end position="38"/>
    </location>
</feature>
<feature type="domain" description="Peptidase S26" evidence="8">
    <location>
        <begin position="54"/>
        <end position="99"/>
    </location>
</feature>
<dbReference type="PANTHER" id="PTHR46041">
    <property type="entry name" value="MITOCHONDRIAL INNER MEMBRANE PROTEASE SUBUNIT 2"/>
    <property type="match status" value="1"/>
</dbReference>
<reference evidence="10" key="2">
    <citation type="journal article" date="2017" name="Nat. Plants">
        <title>The Aegilops tauschii genome reveals multiple impacts of transposons.</title>
        <authorList>
            <person name="Zhao G."/>
            <person name="Zou C."/>
            <person name="Li K."/>
            <person name="Wang K."/>
            <person name="Li T."/>
            <person name="Gao L."/>
            <person name="Zhang X."/>
            <person name="Wang H."/>
            <person name="Yang Z."/>
            <person name="Liu X."/>
            <person name="Jiang W."/>
            <person name="Mao L."/>
            <person name="Kong X."/>
            <person name="Jiao Y."/>
            <person name="Jia J."/>
        </authorList>
    </citation>
    <scope>NUCLEOTIDE SEQUENCE [LARGE SCALE GENOMIC DNA]</scope>
    <source>
        <strain evidence="10">cv. AL8/78</strain>
    </source>
</reference>
<evidence type="ECO:0000259" key="8">
    <source>
        <dbReference type="Pfam" id="PF10502"/>
    </source>
</evidence>
<accession>A0A452XBI2</accession>
<dbReference type="EnsemblPlants" id="AET0Gv20008600.4">
    <property type="protein sequence ID" value="AET0Gv20008600.4"/>
    <property type="gene ID" value="AET0Gv20008600"/>
</dbReference>
<reference evidence="10" key="1">
    <citation type="journal article" date="2014" name="Science">
        <title>Ancient hybridizations among the ancestral genomes of bread wheat.</title>
        <authorList>
            <consortium name="International Wheat Genome Sequencing Consortium,"/>
            <person name="Marcussen T."/>
            <person name="Sandve S.R."/>
            <person name="Heier L."/>
            <person name="Spannagl M."/>
            <person name="Pfeifer M."/>
            <person name="Jakobsen K.S."/>
            <person name="Wulff B.B."/>
            <person name="Steuernagel B."/>
            <person name="Mayer K.F."/>
            <person name="Olsen O.A."/>
        </authorList>
    </citation>
    <scope>NUCLEOTIDE SEQUENCE [LARGE SCALE GENOMIC DNA]</scope>
    <source>
        <strain evidence="10">cv. AL8/78</strain>
    </source>
</reference>
<dbReference type="GO" id="GO:0006627">
    <property type="term" value="P:protein processing involved in protein targeting to mitochondrion"/>
    <property type="evidence" value="ECO:0007669"/>
    <property type="project" value="InterPro"/>
</dbReference>
<dbReference type="PROSITE" id="PS00760">
    <property type="entry name" value="SPASE_I_2"/>
    <property type="match status" value="1"/>
</dbReference>
<dbReference type="SUPFAM" id="SSF51306">
    <property type="entry name" value="LexA/Signal peptidase"/>
    <property type="match status" value="1"/>
</dbReference>
<proteinExistence type="inferred from homology"/>
<dbReference type="GO" id="GO:0006465">
    <property type="term" value="P:signal peptide processing"/>
    <property type="evidence" value="ECO:0007669"/>
    <property type="project" value="InterPro"/>
</dbReference>
<reference evidence="9" key="3">
    <citation type="submission" date="2019-03" db="UniProtKB">
        <authorList>
            <consortium name="EnsemblPlants"/>
        </authorList>
    </citation>
    <scope>IDENTIFICATION</scope>
</reference>
<evidence type="ECO:0000256" key="1">
    <source>
        <dbReference type="ARBA" id="ARBA00004434"/>
    </source>
</evidence>
<evidence type="ECO:0000256" key="3">
    <source>
        <dbReference type="ARBA" id="ARBA00013650"/>
    </source>
</evidence>
<dbReference type="InterPro" id="IPR019533">
    <property type="entry name" value="Peptidase_S26"/>
</dbReference>
<evidence type="ECO:0000313" key="9">
    <source>
        <dbReference type="EnsemblPlants" id="AET0Gv20008600.4"/>
    </source>
</evidence>
<evidence type="ECO:0000256" key="5">
    <source>
        <dbReference type="ARBA" id="ARBA00022801"/>
    </source>
</evidence>
<dbReference type="Pfam" id="PF10502">
    <property type="entry name" value="Peptidase_S26"/>
    <property type="match status" value="1"/>
</dbReference>
<dbReference type="InterPro" id="IPR019757">
    <property type="entry name" value="Pept_S26A_signal_pept_1_Lys-AS"/>
</dbReference>
<keyword evidence="10" id="KW-1185">Reference proteome</keyword>
<dbReference type="InterPro" id="IPR037730">
    <property type="entry name" value="IMP2"/>
</dbReference>
<comment type="subcellular location">
    <subcellularLocation>
        <location evidence="1">Mitochondrion inner membrane</location>
        <topology evidence="1">Single-pass membrane protein</topology>
    </subcellularLocation>
</comment>
<dbReference type="STRING" id="200361.A0A452XBI2"/>
<evidence type="ECO:0000256" key="2">
    <source>
        <dbReference type="ARBA" id="ARBA00007066"/>
    </source>
</evidence>
<dbReference type="Gene3D" id="2.10.109.10">
    <property type="entry name" value="Umud Fragment, subunit A"/>
    <property type="match status" value="1"/>
</dbReference>
<dbReference type="CDD" id="cd06530">
    <property type="entry name" value="S26_SPase_I"/>
    <property type="match status" value="1"/>
</dbReference>
<dbReference type="GO" id="GO:0042720">
    <property type="term" value="C:mitochondrial inner membrane peptidase complex"/>
    <property type="evidence" value="ECO:0007669"/>
    <property type="project" value="InterPro"/>
</dbReference>
<evidence type="ECO:0000256" key="6">
    <source>
        <dbReference type="ARBA" id="ARBA00023128"/>
    </source>
</evidence>
<dbReference type="Gramene" id="AET0Gv20008600.4">
    <property type="protein sequence ID" value="AET0Gv20008600.4"/>
    <property type="gene ID" value="AET0Gv20008600"/>
</dbReference>
<dbReference type="GO" id="GO:0004252">
    <property type="term" value="F:serine-type endopeptidase activity"/>
    <property type="evidence" value="ECO:0007669"/>
    <property type="project" value="InterPro"/>
</dbReference>
<feature type="compositionally biased region" description="Pro residues" evidence="7">
    <location>
        <begin position="1"/>
        <end position="23"/>
    </location>
</feature>
<name>A0A452XBI2_AEGTS</name>
<keyword evidence="4" id="KW-0999">Mitochondrion inner membrane</keyword>
<keyword evidence="4" id="KW-0472">Membrane</keyword>
<evidence type="ECO:0000313" key="10">
    <source>
        <dbReference type="Proteomes" id="UP000015105"/>
    </source>
</evidence>
<sequence length="193" mass="20551">TAAPCAPPWTAPQQVSPPPPRPHAPTTQPTTGPDRIPRRFLTAGVTPADGREYAVVKRSPLYDYSRGEVVVFVSPADHRSRTIKRLIGLPGDWISVPDKEEIRQIPEGHCWVEGDNGSASWDSRSYGPGAAWSGAGEGDTRGVATQQDGPRRQEGAAGRKGHAAAKSLVQLSSFLAGLVALSCSFVGSCRKIM</sequence>
<dbReference type="InterPro" id="IPR000223">
    <property type="entry name" value="Pept_S26A_signal_pept_1"/>
</dbReference>
<dbReference type="InterPro" id="IPR036286">
    <property type="entry name" value="LexA/Signal_pep-like_sf"/>
</dbReference>